<dbReference type="EMBL" id="CP123000">
    <property type="protein sequence ID" value="WGI67644.1"/>
    <property type="molecule type" value="Genomic_DNA"/>
</dbReference>
<evidence type="ECO:0000259" key="12">
    <source>
        <dbReference type="Pfam" id="PF00905"/>
    </source>
</evidence>
<dbReference type="InterPro" id="IPR001264">
    <property type="entry name" value="Glyco_trans_51"/>
</dbReference>
<accession>A0ABY8M1M4</accession>
<dbReference type="Pfam" id="PF00905">
    <property type="entry name" value="Transpeptidase"/>
    <property type="match status" value="1"/>
</dbReference>
<reference evidence="15 16" key="1">
    <citation type="submission" date="2023-04" db="EMBL/GenBank/DDBJ databases">
        <title>Neorhizobium petrolearium OS53, complete genome.</title>
        <authorList>
            <person name="Yu T."/>
        </authorList>
    </citation>
    <scope>NUCLEOTIDE SEQUENCE [LARGE SCALE GENOMIC DNA]</scope>
    <source>
        <strain evidence="15 16">OS53</strain>
    </source>
</reference>
<keyword evidence="7" id="KW-0808">Transferase</keyword>
<evidence type="ECO:0000313" key="16">
    <source>
        <dbReference type="Proteomes" id="UP001227095"/>
    </source>
</evidence>
<evidence type="ECO:0000313" key="15">
    <source>
        <dbReference type="EMBL" id="WGI67644.1"/>
    </source>
</evidence>
<evidence type="ECO:0000256" key="4">
    <source>
        <dbReference type="ARBA" id="ARBA00022645"/>
    </source>
</evidence>
<dbReference type="InterPro" id="IPR012338">
    <property type="entry name" value="Beta-lactam/transpept-like"/>
</dbReference>
<keyword evidence="6" id="KW-0328">Glycosyltransferase</keyword>
<evidence type="ECO:0000256" key="1">
    <source>
        <dbReference type="ARBA" id="ARBA00004752"/>
    </source>
</evidence>
<evidence type="ECO:0000259" key="14">
    <source>
        <dbReference type="Pfam" id="PF06832"/>
    </source>
</evidence>
<dbReference type="InterPro" id="IPR009647">
    <property type="entry name" value="PBP_C"/>
</dbReference>
<dbReference type="InterPro" id="IPR050396">
    <property type="entry name" value="Glycosyltr_51/Transpeptidase"/>
</dbReference>
<keyword evidence="5" id="KW-0645">Protease</keyword>
<dbReference type="NCBIfam" id="TIGR02073">
    <property type="entry name" value="PBP_1c"/>
    <property type="match status" value="1"/>
</dbReference>
<dbReference type="Gene3D" id="1.10.3810.10">
    <property type="entry name" value="Biosynthetic peptidoglycan transglycosylase-like"/>
    <property type="match status" value="1"/>
</dbReference>
<comment type="catalytic activity">
    <reaction evidence="11">
        <text>[GlcNAc-(1-&gt;4)-Mur2Ac(oyl-L-Ala-gamma-D-Glu-L-Lys-D-Ala-D-Ala)](n)-di-trans,octa-cis-undecaprenyl diphosphate + beta-D-GlcNAc-(1-&gt;4)-Mur2Ac(oyl-L-Ala-gamma-D-Glu-L-Lys-D-Ala-D-Ala)-di-trans,octa-cis-undecaprenyl diphosphate = [GlcNAc-(1-&gt;4)-Mur2Ac(oyl-L-Ala-gamma-D-Glu-L-Lys-D-Ala-D-Ala)](n+1)-di-trans,octa-cis-undecaprenyl diphosphate + di-trans,octa-cis-undecaprenyl diphosphate + H(+)</text>
        <dbReference type="Rhea" id="RHEA:23708"/>
        <dbReference type="Rhea" id="RHEA-COMP:9602"/>
        <dbReference type="Rhea" id="RHEA-COMP:9603"/>
        <dbReference type="ChEBI" id="CHEBI:15378"/>
        <dbReference type="ChEBI" id="CHEBI:58405"/>
        <dbReference type="ChEBI" id="CHEBI:60033"/>
        <dbReference type="ChEBI" id="CHEBI:78435"/>
        <dbReference type="EC" id="2.4.99.28"/>
    </reaction>
</comment>
<feature type="domain" description="Penicillin-binding C-terminal" evidence="14">
    <location>
        <begin position="605"/>
        <end position="690"/>
    </location>
</feature>
<keyword evidence="9" id="KW-0511">Multifunctional enzyme</keyword>
<evidence type="ECO:0000256" key="3">
    <source>
        <dbReference type="ARBA" id="ARBA00007739"/>
    </source>
</evidence>
<dbReference type="SUPFAM" id="SSF56601">
    <property type="entry name" value="beta-lactamase/transpeptidase-like"/>
    <property type="match status" value="1"/>
</dbReference>
<dbReference type="InterPro" id="IPR023346">
    <property type="entry name" value="Lysozyme-like_dom_sf"/>
</dbReference>
<comment type="similarity">
    <text evidence="2">In the C-terminal section; belongs to the transpeptidase family.</text>
</comment>
<dbReference type="PANTHER" id="PTHR32282">
    <property type="entry name" value="BINDING PROTEIN TRANSPEPTIDASE, PUTATIVE-RELATED"/>
    <property type="match status" value="1"/>
</dbReference>
<evidence type="ECO:0000256" key="6">
    <source>
        <dbReference type="ARBA" id="ARBA00022676"/>
    </source>
</evidence>
<evidence type="ECO:0000256" key="9">
    <source>
        <dbReference type="ARBA" id="ARBA00023268"/>
    </source>
</evidence>
<dbReference type="Pfam" id="PF06832">
    <property type="entry name" value="BiPBP_C"/>
    <property type="match status" value="1"/>
</dbReference>
<dbReference type="Gene3D" id="3.40.710.10">
    <property type="entry name" value="DD-peptidase/beta-lactamase superfamily"/>
    <property type="match status" value="1"/>
</dbReference>
<evidence type="ECO:0000256" key="11">
    <source>
        <dbReference type="ARBA" id="ARBA00049902"/>
    </source>
</evidence>
<feature type="domain" description="Penicillin-binding protein transpeptidase" evidence="12">
    <location>
        <begin position="305"/>
        <end position="522"/>
    </location>
</feature>
<dbReference type="EC" id="2.4.99.28" evidence="10"/>
<dbReference type="Pfam" id="PF00912">
    <property type="entry name" value="Transgly"/>
    <property type="match status" value="1"/>
</dbReference>
<dbReference type="SUPFAM" id="SSF53955">
    <property type="entry name" value="Lysozyme-like"/>
    <property type="match status" value="1"/>
</dbReference>
<keyword evidence="16" id="KW-1185">Reference proteome</keyword>
<proteinExistence type="inferred from homology"/>
<evidence type="ECO:0000256" key="5">
    <source>
        <dbReference type="ARBA" id="ARBA00022670"/>
    </source>
</evidence>
<dbReference type="InterPro" id="IPR001460">
    <property type="entry name" value="PCN-bd_Tpept"/>
</dbReference>
<evidence type="ECO:0000256" key="10">
    <source>
        <dbReference type="ARBA" id="ARBA00044770"/>
    </source>
</evidence>
<evidence type="ECO:0000259" key="13">
    <source>
        <dbReference type="Pfam" id="PF00912"/>
    </source>
</evidence>
<comment type="pathway">
    <text evidence="1">Cell wall biogenesis; peptidoglycan biosynthesis.</text>
</comment>
<dbReference type="Proteomes" id="UP001227095">
    <property type="component" value="Chromosome"/>
</dbReference>
<gene>
    <name evidence="15" type="primary">pbpC</name>
    <name evidence="15" type="ORF">QEO92_22075</name>
</gene>
<evidence type="ECO:0000256" key="2">
    <source>
        <dbReference type="ARBA" id="ARBA00007090"/>
    </source>
</evidence>
<comment type="similarity">
    <text evidence="3">In the N-terminal section; belongs to the glycosyltransferase 51 family.</text>
</comment>
<sequence>MKRRWKFSIGLAISLVAAAGLIVGLDAADRAFPPPLEKTHVFSAEVLDADGELLRAFATPEGRWRLKTTTEDVDPRFLKMLIAYEDQRFRSHSGIDPLALGRAALQLVTNGRVVSGASTLSMQVARLIEPRETRSVSAKLLQLVRALQIERRLSKEQILELYLTHAPYGGNLEGARAASLAYFGKEPRRLSVAEAALLVALPQSPEGRRPDRHLNAAKVARERVLMRSAVVDLLGDGEAERAAGDAIPTRRLQLPAYAAHLAEAAIRRQPKAQEYRTTLKRSIQQGLEQVAREAATKLAPKISLAMVMADVTTGAIVGEVGSADYFDASRSGWIDMTRVYRSPGSTLKPFIYGLAFEQGLVSQETIIEDRPADFFGYRPKNFDMSYQGDVSVRQALQLSLNVPAVRLLDAVGPSRLMIRFRRAEVRPVLPPNEAPGLAIGLGGVGITLKDLVQAYAALANRGIPVRVGNGIKDQPSAIEGEPLLEPQAVWNVADILSDVLPPQGSRRLGIAYKTGTSYGYRDAWSVGFDGRYVLGVWVGRPDNGAVPGIAGYQTAAPILFEAFSKSGVPITPLPPAPAGAIRLAQSDLPISQRRFSMTANGLISASAREPAPQIVYPPEGARVDLGAQTGEISPLVLKLQGGRSPFRWLANGRPLSDISRRRTNEWTPDGAGYSTLTVIDAAGRAASVRVFVE</sequence>
<feature type="domain" description="Glycosyl transferase family 51" evidence="13">
    <location>
        <begin position="52"/>
        <end position="227"/>
    </location>
</feature>
<keyword evidence="8" id="KW-0378">Hydrolase</keyword>
<dbReference type="InterPro" id="IPR011815">
    <property type="entry name" value="PBP_1c"/>
</dbReference>
<evidence type="ECO:0000256" key="8">
    <source>
        <dbReference type="ARBA" id="ARBA00022801"/>
    </source>
</evidence>
<organism evidence="15 16">
    <name type="scientific">Neorhizobium petrolearium</name>
    <dbReference type="NCBI Taxonomy" id="515361"/>
    <lineage>
        <taxon>Bacteria</taxon>
        <taxon>Pseudomonadati</taxon>
        <taxon>Pseudomonadota</taxon>
        <taxon>Alphaproteobacteria</taxon>
        <taxon>Hyphomicrobiales</taxon>
        <taxon>Rhizobiaceae</taxon>
        <taxon>Rhizobium/Agrobacterium group</taxon>
        <taxon>Neorhizobium</taxon>
    </lineage>
</organism>
<evidence type="ECO:0000256" key="7">
    <source>
        <dbReference type="ARBA" id="ARBA00022679"/>
    </source>
</evidence>
<dbReference type="PANTHER" id="PTHR32282:SF15">
    <property type="entry name" value="PENICILLIN-BINDING PROTEIN 1C"/>
    <property type="match status" value="1"/>
</dbReference>
<dbReference type="RefSeq" id="WP_227704433.1">
    <property type="nucleotide sequence ID" value="NZ_CP123000.1"/>
</dbReference>
<name>A0ABY8M1M4_9HYPH</name>
<keyword evidence="4" id="KW-0121">Carboxypeptidase</keyword>
<dbReference type="InterPro" id="IPR036950">
    <property type="entry name" value="PBP_transglycosylase"/>
</dbReference>
<protein>
    <recommendedName>
        <fullName evidence="10">peptidoglycan glycosyltransferase</fullName>
        <ecNumber evidence="10">2.4.99.28</ecNumber>
    </recommendedName>
</protein>